<keyword evidence="9" id="KW-1185">Reference proteome</keyword>
<feature type="region of interest" description="Disordered" evidence="5">
    <location>
        <begin position="434"/>
        <end position="496"/>
    </location>
</feature>
<comment type="caution">
    <text evidence="8">The sequence shown here is derived from an EMBL/GenBank/DDBJ whole genome shotgun (WGS) entry which is preliminary data.</text>
</comment>
<dbReference type="SMART" id="SM00032">
    <property type="entry name" value="CCP"/>
    <property type="match status" value="3"/>
</dbReference>
<evidence type="ECO:0000256" key="3">
    <source>
        <dbReference type="ARBA" id="ARBA00023157"/>
    </source>
</evidence>
<dbReference type="InterPro" id="IPR000436">
    <property type="entry name" value="Sushi_SCR_CCP_dom"/>
</dbReference>
<dbReference type="SUPFAM" id="SSF57535">
    <property type="entry name" value="Complement control module/SCR domain"/>
    <property type="match status" value="3"/>
</dbReference>
<dbReference type="EMBL" id="CAXIEN010000443">
    <property type="protein sequence ID" value="CAL1297842.1"/>
    <property type="molecule type" value="Genomic_DNA"/>
</dbReference>
<evidence type="ECO:0000256" key="1">
    <source>
        <dbReference type="ARBA" id="ARBA00022729"/>
    </source>
</evidence>
<gene>
    <name evidence="8" type="ORF">LARSCL_LOCUS20549</name>
</gene>
<keyword evidence="1" id="KW-0732">Signal</keyword>
<evidence type="ECO:0000313" key="8">
    <source>
        <dbReference type="EMBL" id="CAL1297842.1"/>
    </source>
</evidence>
<dbReference type="Gene3D" id="2.60.120.260">
    <property type="entry name" value="Galactose-binding domain-like"/>
    <property type="match status" value="1"/>
</dbReference>
<dbReference type="Gene3D" id="2.10.70.10">
    <property type="entry name" value="Complement Module, domain 1"/>
    <property type="match status" value="2"/>
</dbReference>
<evidence type="ECO:0000259" key="7">
    <source>
        <dbReference type="PROSITE" id="PS50923"/>
    </source>
</evidence>
<evidence type="ECO:0000256" key="4">
    <source>
        <dbReference type="PROSITE-ProRule" id="PRU00302"/>
    </source>
</evidence>
<keyword evidence="3 4" id="KW-1015">Disulfide bond</keyword>
<protein>
    <recommendedName>
        <fullName evidence="7">Sushi domain-containing protein</fullName>
    </recommendedName>
</protein>
<keyword evidence="4" id="KW-0768">Sushi</keyword>
<comment type="caution">
    <text evidence="4">Lacks conserved residue(s) required for the propagation of feature annotation.</text>
</comment>
<keyword evidence="6" id="KW-0472">Membrane</keyword>
<dbReference type="InterPro" id="IPR035976">
    <property type="entry name" value="Sushi/SCR/CCP_sf"/>
</dbReference>
<organism evidence="8 9">
    <name type="scientific">Larinioides sclopetarius</name>
    <dbReference type="NCBI Taxonomy" id="280406"/>
    <lineage>
        <taxon>Eukaryota</taxon>
        <taxon>Metazoa</taxon>
        <taxon>Ecdysozoa</taxon>
        <taxon>Arthropoda</taxon>
        <taxon>Chelicerata</taxon>
        <taxon>Arachnida</taxon>
        <taxon>Araneae</taxon>
        <taxon>Araneomorphae</taxon>
        <taxon>Entelegynae</taxon>
        <taxon>Araneoidea</taxon>
        <taxon>Araneidae</taxon>
        <taxon>Larinioides</taxon>
    </lineage>
</organism>
<keyword evidence="6" id="KW-0812">Transmembrane</keyword>
<evidence type="ECO:0000256" key="5">
    <source>
        <dbReference type="SAM" id="MobiDB-lite"/>
    </source>
</evidence>
<name>A0AAV2BPM8_9ARAC</name>
<dbReference type="Proteomes" id="UP001497382">
    <property type="component" value="Unassembled WGS sequence"/>
</dbReference>
<evidence type="ECO:0000256" key="6">
    <source>
        <dbReference type="SAM" id="Phobius"/>
    </source>
</evidence>
<accession>A0AAV2BPM8</accession>
<feature type="disulfide bond" evidence="4">
    <location>
        <begin position="62"/>
        <end position="89"/>
    </location>
</feature>
<dbReference type="CDD" id="cd00033">
    <property type="entry name" value="CCP"/>
    <property type="match status" value="2"/>
</dbReference>
<feature type="domain" description="Sushi" evidence="7">
    <location>
        <begin position="287"/>
        <end position="352"/>
    </location>
</feature>
<evidence type="ECO:0000256" key="2">
    <source>
        <dbReference type="ARBA" id="ARBA00022737"/>
    </source>
</evidence>
<dbReference type="PROSITE" id="PS50923">
    <property type="entry name" value="SUSHI"/>
    <property type="match status" value="2"/>
</dbReference>
<feature type="transmembrane region" description="Helical" evidence="6">
    <location>
        <begin position="361"/>
        <end position="385"/>
    </location>
</feature>
<feature type="domain" description="Sushi" evidence="7">
    <location>
        <begin position="32"/>
        <end position="91"/>
    </location>
</feature>
<proteinExistence type="predicted"/>
<dbReference type="InterPro" id="IPR051277">
    <property type="entry name" value="SEZ6_CSMD_C4BPB_Regulators"/>
</dbReference>
<dbReference type="InterPro" id="IPR008979">
    <property type="entry name" value="Galactose-bd-like_sf"/>
</dbReference>
<dbReference type="Pfam" id="PF00084">
    <property type="entry name" value="Sushi"/>
    <property type="match status" value="2"/>
</dbReference>
<reference evidence="8 9" key="1">
    <citation type="submission" date="2024-04" db="EMBL/GenBank/DDBJ databases">
        <authorList>
            <person name="Rising A."/>
            <person name="Reimegard J."/>
            <person name="Sonavane S."/>
            <person name="Akerstrom W."/>
            <person name="Nylinder S."/>
            <person name="Hedman E."/>
            <person name="Kallberg Y."/>
        </authorList>
    </citation>
    <scope>NUCLEOTIDE SEQUENCE [LARGE SCALE GENOMIC DNA]</scope>
</reference>
<keyword evidence="6" id="KW-1133">Transmembrane helix</keyword>
<dbReference type="AlphaFoldDB" id="A0AAV2BPM8"/>
<dbReference type="SUPFAM" id="SSF49785">
    <property type="entry name" value="Galactose-binding domain-like"/>
    <property type="match status" value="1"/>
</dbReference>
<feature type="compositionally biased region" description="Basic and acidic residues" evidence="5">
    <location>
        <begin position="452"/>
        <end position="465"/>
    </location>
</feature>
<sequence length="496" mass="55524">MFVKHNLRLQGPSVIYLVGCVLLIPRLFCATTTCPPPDFPEGGSYKPERAEYEVGSRIRYSCKDRLTMFGSDRMTCQSNGRWSGKTPFCDSPADIKNPIASSRVDTRESLVTDGSPNTCFRTRNGTEEFVRVFLDRPATVYAVRMYLPKGKNKFKIVLSSTTITNVRHRLPSKAVICQTHDTEMAESDWVRFICDDSDDVKAEFITIQVQSGTAISLQVCEIEVYSKDDEWCRDPTENFIPNGQLEVSRRKATLYCNDGFKEKDNRRVYATCESNKWSRLLLQCIEILCESAISNVSHSDGEWYPEGKISKLSVGTKFSLKCKPGYQAEGKPLTVTCHKNGNWTRTSAICKKDKPQKDYKILGIVIGSVVVLIIFILLGLTIFLIQKKKGREVVVIYKPGENNSYSTPPSVGGHSIAGLSEAEYSTVYYEAIQNNQHDPRSPPPKPPSLAPRLERGYSKPVDDRSLYANTPPPNPLPTDLAFGTLSKSSSLYNSLN</sequence>
<dbReference type="PANTHER" id="PTHR45656:SF4">
    <property type="entry name" value="PROTEIN CBR-CLEC-78"/>
    <property type="match status" value="1"/>
</dbReference>
<feature type="compositionally biased region" description="Low complexity" evidence="5">
    <location>
        <begin position="477"/>
        <end position="496"/>
    </location>
</feature>
<dbReference type="PANTHER" id="PTHR45656">
    <property type="entry name" value="PROTEIN CBR-CLEC-78"/>
    <property type="match status" value="1"/>
</dbReference>
<evidence type="ECO:0000313" key="9">
    <source>
        <dbReference type="Proteomes" id="UP001497382"/>
    </source>
</evidence>
<keyword evidence="2" id="KW-0677">Repeat</keyword>